<keyword evidence="10" id="KW-1185">Reference proteome</keyword>
<dbReference type="InterPro" id="IPR052215">
    <property type="entry name" value="Plant_ABCG"/>
</dbReference>
<dbReference type="GO" id="GO:0016887">
    <property type="term" value="F:ATP hydrolysis activity"/>
    <property type="evidence" value="ECO:0007669"/>
    <property type="project" value="InterPro"/>
</dbReference>
<dbReference type="Pfam" id="PF01061">
    <property type="entry name" value="ABC2_membrane"/>
    <property type="match status" value="1"/>
</dbReference>
<dbReference type="Gene3D" id="3.40.50.300">
    <property type="entry name" value="P-loop containing nucleotide triphosphate hydrolases"/>
    <property type="match status" value="1"/>
</dbReference>
<comment type="caution">
    <text evidence="9">The sequence shown here is derived from an EMBL/GenBank/DDBJ whole genome shotgun (WGS) entry which is preliminary data.</text>
</comment>
<comment type="subcellular location">
    <subcellularLocation>
        <location evidence="1">Membrane</location>
        <topology evidence="1">Multi-pass membrane protein</topology>
    </subcellularLocation>
</comment>
<organism evidence="9 10">
    <name type="scientific">Pochonia chlamydosporia 170</name>
    <dbReference type="NCBI Taxonomy" id="1380566"/>
    <lineage>
        <taxon>Eukaryota</taxon>
        <taxon>Fungi</taxon>
        <taxon>Dikarya</taxon>
        <taxon>Ascomycota</taxon>
        <taxon>Pezizomycotina</taxon>
        <taxon>Sordariomycetes</taxon>
        <taxon>Hypocreomycetidae</taxon>
        <taxon>Hypocreales</taxon>
        <taxon>Clavicipitaceae</taxon>
        <taxon>Pochonia</taxon>
    </lineage>
</organism>
<feature type="transmembrane region" description="Helical" evidence="7">
    <location>
        <begin position="293"/>
        <end position="314"/>
    </location>
</feature>
<evidence type="ECO:0000256" key="3">
    <source>
        <dbReference type="ARBA" id="ARBA00022448"/>
    </source>
</evidence>
<dbReference type="EMBL" id="LSBJ02000004">
    <property type="protein sequence ID" value="OAQ67233.2"/>
    <property type="molecule type" value="Genomic_DNA"/>
</dbReference>
<evidence type="ECO:0000256" key="2">
    <source>
        <dbReference type="ARBA" id="ARBA00005814"/>
    </source>
</evidence>
<comment type="similarity">
    <text evidence="2">Belongs to the ABC transporter superfamily. ABCG family. Eye pigment precursor importer (TC 3.A.1.204) subfamily.</text>
</comment>
<dbReference type="KEGG" id="pchm:VFPPC_08667"/>
<feature type="transmembrane region" description="Helical" evidence="7">
    <location>
        <begin position="326"/>
        <end position="349"/>
    </location>
</feature>
<dbReference type="Proteomes" id="UP000078397">
    <property type="component" value="Unassembled WGS sequence"/>
</dbReference>
<evidence type="ECO:0000256" key="1">
    <source>
        <dbReference type="ARBA" id="ARBA00004141"/>
    </source>
</evidence>
<feature type="transmembrane region" description="Helical" evidence="7">
    <location>
        <begin position="402"/>
        <end position="427"/>
    </location>
</feature>
<evidence type="ECO:0000256" key="5">
    <source>
        <dbReference type="ARBA" id="ARBA00022989"/>
    </source>
</evidence>
<dbReference type="PROSITE" id="PS50893">
    <property type="entry name" value="ABC_TRANSPORTER_2"/>
    <property type="match status" value="1"/>
</dbReference>
<dbReference type="Pfam" id="PF00005">
    <property type="entry name" value="ABC_tran"/>
    <property type="match status" value="1"/>
</dbReference>
<dbReference type="PANTHER" id="PTHR48042:SF11">
    <property type="entry name" value="ABC TRANSPORTER G FAMILY MEMBER 11"/>
    <property type="match status" value="1"/>
</dbReference>
<keyword evidence="6 7" id="KW-0472">Membrane</keyword>
<evidence type="ECO:0000313" key="9">
    <source>
        <dbReference type="EMBL" id="OAQ67233.2"/>
    </source>
</evidence>
<gene>
    <name evidence="9" type="ORF">VFPPC_08667</name>
</gene>
<name>A0A179FQ86_METCM</name>
<feature type="domain" description="ABC transporter" evidence="8">
    <location>
        <begin position="1"/>
        <end position="206"/>
    </location>
</feature>
<dbReference type="InterPro" id="IPR043926">
    <property type="entry name" value="ABCG_dom"/>
</dbReference>
<keyword evidence="5 7" id="KW-1133">Transmembrane helix</keyword>
<dbReference type="GO" id="GO:0005524">
    <property type="term" value="F:ATP binding"/>
    <property type="evidence" value="ECO:0007669"/>
    <property type="project" value="InterPro"/>
</dbReference>
<feature type="transmembrane region" description="Helical" evidence="7">
    <location>
        <begin position="433"/>
        <end position="455"/>
    </location>
</feature>
<dbReference type="OrthoDB" id="66620at2759"/>
<dbReference type="InterPro" id="IPR027417">
    <property type="entry name" value="P-loop_NTPase"/>
</dbReference>
<evidence type="ECO:0000259" key="8">
    <source>
        <dbReference type="PROSITE" id="PS50893"/>
    </source>
</evidence>
<dbReference type="Pfam" id="PF19055">
    <property type="entry name" value="ABC2_membrane_7"/>
    <property type="match status" value="1"/>
</dbReference>
<sequence length="553" mass="61808">MGPSGSGKTTLLNVLSKRPMHGVVIKGKVSVNGQETSDAVFRCVTSLVEDHDTFTASLTARETLEFASRLAIRRHQKEELHGRIDTLVQAFGLADQADAFIGRVLSNGQRRRLAVARRLVTGPKVLFLDEPTSGLDSVASFYVISYLRKIAKLNNLIIICSIHQPSTSTFDLFDKLLLLSRGKTHYFGPTAEVVEYYQNVGVTIPQRANPAEFILELLNIDFSDAPPRSSQSITKLQSLWRLSSCRQRILESILTCERATGDVIVESASRPSLASHVVTLIHRNFLKAYRDAMAYNLRLLMYTGLGLLMGTIWLRLDRSQDSIQLLVNALIVSCGFMAFMAVTYVPAFIEDYRQYLQEHRNGLYGATAFHLSNFLVGIPHLFLFSTMFSVVFYWLSNCQPSATAFFTWVMWLFFDLLAAEAVVVLAVTIVPNFVGSLVSAALINVLMFGTAGTLVPPGRLNAFYKYGLYYWNFQAYIFQGMMVTQFDHQTYDCGSNCACRYTPMSTDQCQIDGGQVLHEFGIETGVEGRNIVIVIAIILGYRVASWAALRFKQ</sequence>
<dbReference type="SUPFAM" id="SSF52540">
    <property type="entry name" value="P-loop containing nucleoside triphosphate hydrolases"/>
    <property type="match status" value="1"/>
</dbReference>
<accession>A0A179FQ86</accession>
<evidence type="ECO:0000256" key="7">
    <source>
        <dbReference type="SAM" id="Phobius"/>
    </source>
</evidence>
<reference evidence="9 10" key="1">
    <citation type="journal article" date="2016" name="PLoS Pathog.">
        <title>Biosynthesis of antibiotic leucinostatins in bio-control fungus Purpureocillium lilacinum and their inhibition on phytophthora revealed by genome mining.</title>
        <authorList>
            <person name="Wang G."/>
            <person name="Liu Z."/>
            <person name="Lin R."/>
            <person name="Li E."/>
            <person name="Mao Z."/>
            <person name="Ling J."/>
            <person name="Yang Y."/>
            <person name="Yin W.B."/>
            <person name="Xie B."/>
        </authorList>
    </citation>
    <scope>NUCLEOTIDE SEQUENCE [LARGE SCALE GENOMIC DNA]</scope>
    <source>
        <strain evidence="9">170</strain>
    </source>
</reference>
<dbReference type="STRING" id="1380566.A0A179FQ86"/>
<dbReference type="InterPro" id="IPR013525">
    <property type="entry name" value="ABC2_TM"/>
</dbReference>
<evidence type="ECO:0000313" key="10">
    <source>
        <dbReference type="Proteomes" id="UP000078397"/>
    </source>
</evidence>
<protein>
    <submittedName>
        <fullName evidence="9">ABC transporter</fullName>
    </submittedName>
</protein>
<dbReference type="GeneID" id="28851333"/>
<dbReference type="RefSeq" id="XP_018144320.2">
    <property type="nucleotide sequence ID" value="XM_018287339.2"/>
</dbReference>
<dbReference type="GO" id="GO:0016020">
    <property type="term" value="C:membrane"/>
    <property type="evidence" value="ECO:0007669"/>
    <property type="project" value="UniProtKB-SubCell"/>
</dbReference>
<dbReference type="GO" id="GO:0140359">
    <property type="term" value="F:ABC-type transporter activity"/>
    <property type="evidence" value="ECO:0007669"/>
    <property type="project" value="InterPro"/>
</dbReference>
<evidence type="ECO:0000256" key="4">
    <source>
        <dbReference type="ARBA" id="ARBA00022692"/>
    </source>
</evidence>
<dbReference type="InterPro" id="IPR003439">
    <property type="entry name" value="ABC_transporter-like_ATP-bd"/>
</dbReference>
<keyword evidence="4 7" id="KW-0812">Transmembrane</keyword>
<feature type="transmembrane region" description="Helical" evidence="7">
    <location>
        <begin position="369"/>
        <end position="395"/>
    </location>
</feature>
<evidence type="ECO:0000256" key="6">
    <source>
        <dbReference type="ARBA" id="ARBA00023136"/>
    </source>
</evidence>
<dbReference type="AlphaFoldDB" id="A0A179FQ86"/>
<proteinExistence type="inferred from homology"/>
<dbReference type="PANTHER" id="PTHR48042">
    <property type="entry name" value="ABC TRANSPORTER G FAMILY MEMBER 11"/>
    <property type="match status" value="1"/>
</dbReference>
<keyword evidence="3" id="KW-0813">Transport</keyword>
<feature type="transmembrane region" description="Helical" evidence="7">
    <location>
        <begin position="531"/>
        <end position="549"/>
    </location>
</feature>